<protein>
    <submittedName>
        <fullName evidence="1">Uncharacterized protein</fullName>
    </submittedName>
</protein>
<sequence>MKVVASFLLIMITAVNTDMAGECDMAGFYLELGCTPIPKADNSSICPDAFTCLDLHPDPAMCYYRGVPYGDRSAIPQNLVQNPCSQACSCRVSNGEPQFECAAVDCVETFDSDMQQDCISTFEIDSCCSTGTVCGKDAIAKLKTCDVDGRTYKEGEIFEPKNTRKTCICTSDWDGTVENGAYCRDINCGLEIHYQDKILENCAPIFIGNGLTCPIGFECPTATSKVIRGLNLRVVGSQCVFGNSTLSVGDEISVEEKCTKCVCNVPPFVSCTRQNTCDE</sequence>
<organism evidence="1 2">
    <name type="scientific">Dendrolimus kikuchii</name>
    <dbReference type="NCBI Taxonomy" id="765133"/>
    <lineage>
        <taxon>Eukaryota</taxon>
        <taxon>Metazoa</taxon>
        <taxon>Ecdysozoa</taxon>
        <taxon>Arthropoda</taxon>
        <taxon>Hexapoda</taxon>
        <taxon>Insecta</taxon>
        <taxon>Pterygota</taxon>
        <taxon>Neoptera</taxon>
        <taxon>Endopterygota</taxon>
        <taxon>Lepidoptera</taxon>
        <taxon>Glossata</taxon>
        <taxon>Ditrysia</taxon>
        <taxon>Bombycoidea</taxon>
        <taxon>Lasiocampidae</taxon>
        <taxon>Dendrolimus</taxon>
    </lineage>
</organism>
<proteinExistence type="predicted"/>
<comment type="caution">
    <text evidence="1">The sequence shown here is derived from an EMBL/GenBank/DDBJ whole genome shotgun (WGS) entry which is preliminary data.</text>
</comment>
<evidence type="ECO:0000313" key="1">
    <source>
        <dbReference type="EMBL" id="KAJ0177941.1"/>
    </source>
</evidence>
<evidence type="ECO:0000313" key="2">
    <source>
        <dbReference type="Proteomes" id="UP000824533"/>
    </source>
</evidence>
<accession>A0ACC1D270</accession>
<name>A0ACC1D270_9NEOP</name>
<dbReference type="EMBL" id="CM034397">
    <property type="protein sequence ID" value="KAJ0177941.1"/>
    <property type="molecule type" value="Genomic_DNA"/>
</dbReference>
<keyword evidence="2" id="KW-1185">Reference proteome</keyword>
<reference evidence="1 2" key="1">
    <citation type="journal article" date="2021" name="Front. Genet.">
        <title>Chromosome-Level Genome Assembly Reveals Significant Gene Expansion in the Toll and IMD Signaling Pathways of Dendrolimus kikuchii.</title>
        <authorList>
            <person name="Zhou J."/>
            <person name="Wu P."/>
            <person name="Xiong Z."/>
            <person name="Liu N."/>
            <person name="Zhao N."/>
            <person name="Ji M."/>
            <person name="Qiu Y."/>
            <person name="Yang B."/>
        </authorList>
    </citation>
    <scope>NUCLEOTIDE SEQUENCE [LARGE SCALE GENOMIC DNA]</scope>
    <source>
        <strain evidence="1">Ann1</strain>
    </source>
</reference>
<gene>
    <name evidence="1" type="ORF">K1T71_006814</name>
</gene>
<dbReference type="Proteomes" id="UP000824533">
    <property type="component" value="Linkage Group LG11"/>
</dbReference>